<protein>
    <submittedName>
        <fullName evidence="2">Uncharacterized protein</fullName>
    </submittedName>
</protein>
<dbReference type="EMBL" id="LCPV01000033">
    <property type="protein sequence ID" value="KKW06516.1"/>
    <property type="molecule type" value="Genomic_DNA"/>
</dbReference>
<feature type="region of interest" description="Disordered" evidence="1">
    <location>
        <begin position="82"/>
        <end position="103"/>
    </location>
</feature>
<gene>
    <name evidence="2" type="ORF">UY39_C0033G0008</name>
</gene>
<organism evidence="2 3">
    <name type="scientific">Candidatus Kaiserbacteria bacterium GW2011_GWC2_49_12</name>
    <dbReference type="NCBI Taxonomy" id="1618675"/>
    <lineage>
        <taxon>Bacteria</taxon>
        <taxon>Candidatus Kaiseribacteriota</taxon>
    </lineage>
</organism>
<reference evidence="2 3" key="1">
    <citation type="journal article" date="2015" name="Nature">
        <title>rRNA introns, odd ribosomes, and small enigmatic genomes across a large radiation of phyla.</title>
        <authorList>
            <person name="Brown C.T."/>
            <person name="Hug L.A."/>
            <person name="Thomas B.C."/>
            <person name="Sharon I."/>
            <person name="Castelle C.J."/>
            <person name="Singh A."/>
            <person name="Wilkins M.J."/>
            <person name="Williams K.H."/>
            <person name="Banfield J.F."/>
        </authorList>
    </citation>
    <scope>NUCLEOTIDE SEQUENCE [LARGE SCALE GENOMIC DNA]</scope>
</reference>
<evidence type="ECO:0000313" key="2">
    <source>
        <dbReference type="EMBL" id="KKW06516.1"/>
    </source>
</evidence>
<evidence type="ECO:0000313" key="3">
    <source>
        <dbReference type="Proteomes" id="UP000034589"/>
    </source>
</evidence>
<proteinExistence type="predicted"/>
<comment type="caution">
    <text evidence="2">The sequence shown here is derived from an EMBL/GenBank/DDBJ whole genome shotgun (WGS) entry which is preliminary data.</text>
</comment>
<evidence type="ECO:0000256" key="1">
    <source>
        <dbReference type="SAM" id="MobiDB-lite"/>
    </source>
</evidence>
<sequence>MIGGEDLSADWRWPKGHPEWRMSSKEGIRWEDDGPLNETGRKMLLKHFGLELVGRHLPIKTLATMSPAALLRKRRGIERRGGLERLEPVSDRPGGHISAKLAA</sequence>
<dbReference type="Proteomes" id="UP000034589">
    <property type="component" value="Unassembled WGS sequence"/>
</dbReference>
<dbReference type="AlphaFoldDB" id="A0A0G1VJ86"/>
<name>A0A0G1VJ86_9BACT</name>
<accession>A0A0G1VJ86</accession>
<feature type="compositionally biased region" description="Basic and acidic residues" evidence="1">
    <location>
        <begin position="82"/>
        <end position="94"/>
    </location>
</feature>